<evidence type="ECO:0000313" key="1">
    <source>
        <dbReference type="EMBL" id="KUF18826.1"/>
    </source>
</evidence>
<dbReference type="AlphaFoldDB" id="A0A0W7X7X0"/>
<dbReference type="STRING" id="1765722.AT728_07260"/>
<accession>A0A0W7X7X0</accession>
<dbReference type="EMBL" id="LOCL01000029">
    <property type="protein sequence ID" value="KUF18826.1"/>
    <property type="molecule type" value="Genomic_DNA"/>
</dbReference>
<protein>
    <submittedName>
        <fullName evidence="1">Uncharacterized protein</fullName>
    </submittedName>
</protein>
<dbReference type="OrthoDB" id="4299862at2"/>
<gene>
    <name evidence="1" type="ORF">AT728_07260</name>
</gene>
<reference evidence="1 2" key="1">
    <citation type="submission" date="2015-12" db="EMBL/GenBank/DDBJ databases">
        <title>Draft genome sequence of Streptomyces silvensis ATCC 53525, a producer of novel hormone antagonists.</title>
        <authorList>
            <person name="Johnston C.W."/>
            <person name="Li Y."/>
            <person name="Magarvey N.A."/>
        </authorList>
    </citation>
    <scope>NUCLEOTIDE SEQUENCE [LARGE SCALE GENOMIC DNA]</scope>
    <source>
        <strain evidence="1 2">ATCC 53525</strain>
    </source>
</reference>
<dbReference type="Proteomes" id="UP000054804">
    <property type="component" value="Unassembled WGS sequence"/>
</dbReference>
<keyword evidence="2" id="KW-1185">Reference proteome</keyword>
<evidence type="ECO:0000313" key="2">
    <source>
        <dbReference type="Proteomes" id="UP000054804"/>
    </source>
</evidence>
<name>A0A0W7X7X0_9ACTN</name>
<dbReference type="RefSeq" id="WP_058846985.1">
    <property type="nucleotide sequence ID" value="NZ_LOCL01000029.1"/>
</dbReference>
<proteinExistence type="predicted"/>
<organism evidence="1 2">
    <name type="scientific">Streptomyces silvensis</name>
    <dbReference type="NCBI Taxonomy" id="1765722"/>
    <lineage>
        <taxon>Bacteria</taxon>
        <taxon>Bacillati</taxon>
        <taxon>Actinomycetota</taxon>
        <taxon>Actinomycetes</taxon>
        <taxon>Kitasatosporales</taxon>
        <taxon>Streptomycetaceae</taxon>
        <taxon>Streptomyces</taxon>
    </lineage>
</organism>
<sequence>MDKLVCTADPCDTLSVSAKYGDIAFRADRAGNAHHTVFATPADARAFARTVLRLAGEDGGEKPTADETPEPSPIKVGDRVVVVEDDPFHRTGEFVGAQGTVDELDVTDPDQPFLVRFDAPMGVIETWWCAEVRRIGESPAEPEEALTPAQPTFADRIKEAKRLLRGTPHTGADIIHLAEILAAQA</sequence>
<comment type="caution">
    <text evidence="1">The sequence shown here is derived from an EMBL/GenBank/DDBJ whole genome shotgun (WGS) entry which is preliminary data.</text>
</comment>